<dbReference type="AlphaFoldDB" id="A0A2I6S842"/>
<dbReference type="OrthoDB" id="9256282at2"/>
<evidence type="ECO:0000313" key="1">
    <source>
        <dbReference type="EMBL" id="AUN95418.1"/>
    </source>
</evidence>
<keyword evidence="2" id="KW-1185">Reference proteome</keyword>
<dbReference type="Proteomes" id="UP000242205">
    <property type="component" value="Chromosome"/>
</dbReference>
<evidence type="ECO:0000313" key="2">
    <source>
        <dbReference type="Proteomes" id="UP000242205"/>
    </source>
</evidence>
<dbReference type="KEGG" id="atw:C0099_11055"/>
<sequence>MKPITCTPENVAQFNAALRQQPDLFEFAKALHKAGLIDGLAGARITPLAPQPEPCATQNTQEAR</sequence>
<dbReference type="EMBL" id="CP025682">
    <property type="protein sequence ID" value="AUN95418.1"/>
    <property type="molecule type" value="Genomic_DNA"/>
</dbReference>
<dbReference type="RefSeq" id="WP_102247467.1">
    <property type="nucleotide sequence ID" value="NZ_CP025682.1"/>
</dbReference>
<organism evidence="1 2">
    <name type="scientific">Pseudazoarcus pumilus</name>
    <dbReference type="NCBI Taxonomy" id="2067960"/>
    <lineage>
        <taxon>Bacteria</taxon>
        <taxon>Pseudomonadati</taxon>
        <taxon>Pseudomonadota</taxon>
        <taxon>Betaproteobacteria</taxon>
        <taxon>Rhodocyclales</taxon>
        <taxon>Zoogloeaceae</taxon>
        <taxon>Pseudazoarcus</taxon>
    </lineage>
</organism>
<reference evidence="1 2" key="1">
    <citation type="submission" date="2018-01" db="EMBL/GenBank/DDBJ databases">
        <authorList>
            <person name="Fu G.-Y."/>
        </authorList>
    </citation>
    <scope>NUCLEOTIDE SEQUENCE [LARGE SCALE GENOMIC DNA]</scope>
    <source>
        <strain evidence="1 2">SY39</strain>
    </source>
</reference>
<name>A0A2I6S842_9RHOO</name>
<proteinExistence type="predicted"/>
<gene>
    <name evidence="1" type="ORF">C0099_11055</name>
</gene>
<protein>
    <submittedName>
        <fullName evidence="1">Uncharacterized protein</fullName>
    </submittedName>
</protein>
<accession>A0A2I6S842</accession>